<reference evidence="1 2" key="1">
    <citation type="journal article" date="2019" name="Sci. Rep.">
        <title>Orb-weaving spider Araneus ventricosus genome elucidates the spidroin gene catalogue.</title>
        <authorList>
            <person name="Kono N."/>
            <person name="Nakamura H."/>
            <person name="Ohtoshi R."/>
            <person name="Moran D.A.P."/>
            <person name="Shinohara A."/>
            <person name="Yoshida Y."/>
            <person name="Fujiwara M."/>
            <person name="Mori M."/>
            <person name="Tomita M."/>
            <person name="Arakawa K."/>
        </authorList>
    </citation>
    <scope>NUCLEOTIDE SEQUENCE [LARGE SCALE GENOMIC DNA]</scope>
</reference>
<organism evidence="1 2">
    <name type="scientific">Araneus ventricosus</name>
    <name type="common">Orbweaver spider</name>
    <name type="synonym">Epeira ventricosa</name>
    <dbReference type="NCBI Taxonomy" id="182803"/>
    <lineage>
        <taxon>Eukaryota</taxon>
        <taxon>Metazoa</taxon>
        <taxon>Ecdysozoa</taxon>
        <taxon>Arthropoda</taxon>
        <taxon>Chelicerata</taxon>
        <taxon>Arachnida</taxon>
        <taxon>Araneae</taxon>
        <taxon>Araneomorphae</taxon>
        <taxon>Entelegynae</taxon>
        <taxon>Araneoidea</taxon>
        <taxon>Araneidae</taxon>
        <taxon>Araneus</taxon>
    </lineage>
</organism>
<sequence>MEKLFHLPSNIKCEYVLLRHITTSKLFTIDELIEDILHGNNLSNNGEVVPPSFKYKMWICPPFEFVNCDRDITASKLFTIDELIEYILSGTNLGNDGEVVPPSFKYKM</sequence>
<dbReference type="Proteomes" id="UP000499080">
    <property type="component" value="Unassembled WGS sequence"/>
</dbReference>
<dbReference type="AlphaFoldDB" id="A0A4Y2NET3"/>
<evidence type="ECO:0000313" key="1">
    <source>
        <dbReference type="EMBL" id="GBN37928.1"/>
    </source>
</evidence>
<proteinExistence type="predicted"/>
<accession>A0A4Y2NET3</accession>
<dbReference type="EMBL" id="BGPR01009091">
    <property type="protein sequence ID" value="GBN37928.1"/>
    <property type="molecule type" value="Genomic_DNA"/>
</dbReference>
<gene>
    <name evidence="1" type="ORF">AVEN_126743_1</name>
</gene>
<protein>
    <submittedName>
        <fullName evidence="1">Uncharacterized protein</fullName>
    </submittedName>
</protein>
<comment type="caution">
    <text evidence="1">The sequence shown here is derived from an EMBL/GenBank/DDBJ whole genome shotgun (WGS) entry which is preliminary data.</text>
</comment>
<name>A0A4Y2NET3_ARAVE</name>
<evidence type="ECO:0000313" key="2">
    <source>
        <dbReference type="Proteomes" id="UP000499080"/>
    </source>
</evidence>
<keyword evidence="2" id="KW-1185">Reference proteome</keyword>